<reference evidence="2" key="3">
    <citation type="submission" date="2015-04" db="UniProtKB">
        <authorList>
            <consortium name="EnsemblPlants"/>
        </authorList>
    </citation>
    <scope>IDENTIFICATION</scope>
    <source>
        <strain evidence="2">cv. Jemalong A17</strain>
    </source>
</reference>
<evidence type="ECO:0008006" key="4">
    <source>
        <dbReference type="Google" id="ProtNLM"/>
    </source>
</evidence>
<dbReference type="AlphaFoldDB" id="G7JF18"/>
<dbReference type="EnsemblPlants" id="AES89884">
    <property type="protein sequence ID" value="AES89884"/>
    <property type="gene ID" value="MTR_4g081210"/>
</dbReference>
<dbReference type="PANTHER" id="PTHR47262">
    <property type="entry name" value="OS02G0132600 PROTEIN"/>
    <property type="match status" value="1"/>
</dbReference>
<proteinExistence type="predicted"/>
<dbReference type="STRING" id="3880.G7JF18"/>
<evidence type="ECO:0000313" key="2">
    <source>
        <dbReference type="EnsemblPlants" id="AES89884"/>
    </source>
</evidence>
<accession>G7JF18</accession>
<dbReference type="HOGENOM" id="CLU_524179_0_0_1"/>
<dbReference type="EMBL" id="CM001220">
    <property type="protein sequence ID" value="AES89884.2"/>
    <property type="molecule type" value="Genomic_DNA"/>
</dbReference>
<organism evidence="1 3">
    <name type="scientific">Medicago truncatula</name>
    <name type="common">Barrel medic</name>
    <name type="synonym">Medicago tribuloides</name>
    <dbReference type="NCBI Taxonomy" id="3880"/>
    <lineage>
        <taxon>Eukaryota</taxon>
        <taxon>Viridiplantae</taxon>
        <taxon>Streptophyta</taxon>
        <taxon>Embryophyta</taxon>
        <taxon>Tracheophyta</taxon>
        <taxon>Spermatophyta</taxon>
        <taxon>Magnoliopsida</taxon>
        <taxon>eudicotyledons</taxon>
        <taxon>Gunneridae</taxon>
        <taxon>Pentapetalae</taxon>
        <taxon>rosids</taxon>
        <taxon>fabids</taxon>
        <taxon>Fabales</taxon>
        <taxon>Fabaceae</taxon>
        <taxon>Papilionoideae</taxon>
        <taxon>50 kb inversion clade</taxon>
        <taxon>NPAAA clade</taxon>
        <taxon>Hologalegina</taxon>
        <taxon>IRL clade</taxon>
        <taxon>Trifolieae</taxon>
        <taxon>Medicago</taxon>
    </lineage>
</organism>
<evidence type="ECO:0000313" key="1">
    <source>
        <dbReference type="EMBL" id="AES89884.2"/>
    </source>
</evidence>
<evidence type="ECO:0000313" key="3">
    <source>
        <dbReference type="Proteomes" id="UP000002051"/>
    </source>
</evidence>
<name>G7JF18_MEDTR</name>
<dbReference type="Proteomes" id="UP000002051">
    <property type="component" value="Chromosome 4"/>
</dbReference>
<protein>
    <recommendedName>
        <fullName evidence="4">PPR containing plant-like protein</fullName>
    </recommendedName>
</protein>
<reference evidence="1 3" key="2">
    <citation type="journal article" date="2014" name="BMC Genomics">
        <title>An improved genome release (version Mt4.0) for the model legume Medicago truncatula.</title>
        <authorList>
            <person name="Tang H."/>
            <person name="Krishnakumar V."/>
            <person name="Bidwell S."/>
            <person name="Rosen B."/>
            <person name="Chan A."/>
            <person name="Zhou S."/>
            <person name="Gentzbittel L."/>
            <person name="Childs K.L."/>
            <person name="Yandell M."/>
            <person name="Gundlach H."/>
            <person name="Mayer K.F."/>
            <person name="Schwartz D.C."/>
            <person name="Town C.D."/>
        </authorList>
    </citation>
    <scope>GENOME REANNOTATION</scope>
    <source>
        <strain evidence="2 3">cv. Jemalong A17</strain>
    </source>
</reference>
<dbReference type="PANTHER" id="PTHR47262:SF1">
    <property type="entry name" value="OS02G0132600 PROTEIN"/>
    <property type="match status" value="1"/>
</dbReference>
<keyword evidence="3" id="KW-1185">Reference proteome</keyword>
<accession>A0A0C3X0W3</accession>
<reference evidence="1 3" key="1">
    <citation type="journal article" date="2011" name="Nature">
        <title>The Medicago genome provides insight into the evolution of rhizobial symbioses.</title>
        <authorList>
            <person name="Young N.D."/>
            <person name="Debelle F."/>
            <person name="Oldroyd G.E."/>
            <person name="Geurts R."/>
            <person name="Cannon S.B."/>
            <person name="Udvardi M.K."/>
            <person name="Benedito V.A."/>
            <person name="Mayer K.F."/>
            <person name="Gouzy J."/>
            <person name="Schoof H."/>
            <person name="Van de Peer Y."/>
            <person name="Proost S."/>
            <person name="Cook D.R."/>
            <person name="Meyers B.C."/>
            <person name="Spannagl M."/>
            <person name="Cheung F."/>
            <person name="De Mita S."/>
            <person name="Krishnakumar V."/>
            <person name="Gundlach H."/>
            <person name="Zhou S."/>
            <person name="Mudge J."/>
            <person name="Bharti A.K."/>
            <person name="Murray J.D."/>
            <person name="Naoumkina M.A."/>
            <person name="Rosen B."/>
            <person name="Silverstein K.A."/>
            <person name="Tang H."/>
            <person name="Rombauts S."/>
            <person name="Zhao P.X."/>
            <person name="Zhou P."/>
            <person name="Barbe V."/>
            <person name="Bardou P."/>
            <person name="Bechner M."/>
            <person name="Bellec A."/>
            <person name="Berger A."/>
            <person name="Berges H."/>
            <person name="Bidwell S."/>
            <person name="Bisseling T."/>
            <person name="Choisne N."/>
            <person name="Couloux A."/>
            <person name="Denny R."/>
            <person name="Deshpande S."/>
            <person name="Dai X."/>
            <person name="Doyle J.J."/>
            <person name="Dudez A.M."/>
            <person name="Farmer A.D."/>
            <person name="Fouteau S."/>
            <person name="Franken C."/>
            <person name="Gibelin C."/>
            <person name="Gish J."/>
            <person name="Goldstein S."/>
            <person name="Gonzalez A.J."/>
            <person name="Green P.J."/>
            <person name="Hallab A."/>
            <person name="Hartog M."/>
            <person name="Hua A."/>
            <person name="Humphray S.J."/>
            <person name="Jeong D.H."/>
            <person name="Jing Y."/>
            <person name="Jocker A."/>
            <person name="Kenton S.M."/>
            <person name="Kim D.J."/>
            <person name="Klee K."/>
            <person name="Lai H."/>
            <person name="Lang C."/>
            <person name="Lin S."/>
            <person name="Macmil S.L."/>
            <person name="Magdelenat G."/>
            <person name="Matthews L."/>
            <person name="McCorrison J."/>
            <person name="Monaghan E.L."/>
            <person name="Mun J.H."/>
            <person name="Najar F.Z."/>
            <person name="Nicholson C."/>
            <person name="Noirot C."/>
            <person name="O'Bleness M."/>
            <person name="Paule C.R."/>
            <person name="Poulain J."/>
            <person name="Prion F."/>
            <person name="Qin B."/>
            <person name="Qu C."/>
            <person name="Retzel E.F."/>
            <person name="Riddle C."/>
            <person name="Sallet E."/>
            <person name="Samain S."/>
            <person name="Samson N."/>
            <person name="Sanders I."/>
            <person name="Saurat O."/>
            <person name="Scarpelli C."/>
            <person name="Schiex T."/>
            <person name="Segurens B."/>
            <person name="Severin A.J."/>
            <person name="Sherrier D.J."/>
            <person name="Shi R."/>
            <person name="Sims S."/>
            <person name="Singer S.R."/>
            <person name="Sinharoy S."/>
            <person name="Sterck L."/>
            <person name="Viollet A."/>
            <person name="Wang B.B."/>
            <person name="Wang K."/>
            <person name="Wang M."/>
            <person name="Wang X."/>
            <person name="Warfsmann J."/>
            <person name="Weissenbach J."/>
            <person name="White D.D."/>
            <person name="White J.D."/>
            <person name="Wiley G.B."/>
            <person name="Wincker P."/>
            <person name="Xing Y."/>
            <person name="Yang L."/>
            <person name="Yao Z."/>
            <person name="Ying F."/>
            <person name="Zhai J."/>
            <person name="Zhou L."/>
            <person name="Zuber A."/>
            <person name="Denarie J."/>
            <person name="Dixon R.A."/>
            <person name="May G.D."/>
            <person name="Schwartz D.C."/>
            <person name="Rogers J."/>
            <person name="Quetier F."/>
            <person name="Town C.D."/>
            <person name="Roe B.A."/>
        </authorList>
    </citation>
    <scope>NUCLEOTIDE SEQUENCE [LARGE SCALE GENOMIC DNA]</scope>
    <source>
        <strain evidence="1">A17</strain>
        <strain evidence="2 3">cv. Jemalong A17</strain>
    </source>
</reference>
<gene>
    <name evidence="1" type="ordered locus">MTR_4g081210</name>
</gene>
<sequence>MYTQLPFPFTFTQQSHKNFSSLSYQQIQQHHLDSIFNPSPQEDLSDILLGKTHPVKKLGYDEVDLEEKERRIPEVLDSHNFASLGNGKALERKQMFEDTRRVRADRIFKMVARNLGTTATDYVLDCLSPKQGLKEYNESIQSCIKKFRETDDENVSAEEMSMTYHLLKSMSENGFQLEEQTCRPILEYIIDMGLVQEFQLFYDFIKACNPSSISRLCYYEMLLWIRVNNEEKIRDICQYITVEHSKDTYALQESYLLALCQSGRILDVLKNIDMEKLTSAKPISNIFQLLGRLLLESDAENLLLDLTVSVEDSLRQTMDEFCQIITTEFAKLLDRRSSGAIEEVVPFGACIARRRMKGKRRRGKLQVGRTKPLSTSKLPGAVTTTREWLSLTSLSLVQTEAYTACEEEDRLTEKGERSVFFSQKTRSVLEGKVVYKTVALIDRTFMHILEESGTMVGVGGFVRAYMMVNELQKMNLEPTTAMYNAILAGYFHEVSLLDFVDAYSCSDFQLFLKLDDNALL</sequence>